<dbReference type="InterPro" id="IPR044855">
    <property type="entry name" value="CoA-Trfase_III_dom3_sf"/>
</dbReference>
<dbReference type="Proteomes" id="UP000217785">
    <property type="component" value="Unassembled WGS sequence"/>
</dbReference>
<dbReference type="SUPFAM" id="SSF89796">
    <property type="entry name" value="CoA-transferase family III (CaiB/BaiF)"/>
    <property type="match status" value="1"/>
</dbReference>
<evidence type="ECO:0000313" key="2">
    <source>
        <dbReference type="Proteomes" id="UP000217785"/>
    </source>
</evidence>
<comment type="caution">
    <text evidence="1">The sequence shown here is derived from an EMBL/GenBank/DDBJ whole genome shotgun (WGS) entry which is preliminary data.</text>
</comment>
<dbReference type="PANTHER" id="PTHR48228:SF5">
    <property type="entry name" value="ALPHA-METHYLACYL-COA RACEMASE"/>
    <property type="match status" value="1"/>
</dbReference>
<dbReference type="Gene3D" id="3.40.50.10540">
    <property type="entry name" value="Crotonobetainyl-coa:carnitine coa-transferase, domain 1"/>
    <property type="match status" value="1"/>
</dbReference>
<evidence type="ECO:0000313" key="1">
    <source>
        <dbReference type="EMBL" id="GAX88441.1"/>
    </source>
</evidence>
<keyword evidence="2" id="KW-1185">Reference proteome</keyword>
<dbReference type="EMBL" id="BDUF01000003">
    <property type="protein sequence ID" value="GAX88441.1"/>
    <property type="molecule type" value="Genomic_DNA"/>
</dbReference>
<reference evidence="2" key="1">
    <citation type="submission" date="2017-07" db="EMBL/GenBank/DDBJ databases">
        <title>Draft genome sequence of Effusibacillus lacus strain skLN1.</title>
        <authorList>
            <person name="Watanabe M."/>
            <person name="Kojima H."/>
            <person name="Fukui M."/>
        </authorList>
    </citation>
    <scope>NUCLEOTIDE SEQUENCE [LARGE SCALE GENOMIC DNA]</scope>
    <source>
        <strain evidence="2">skLN1</strain>
    </source>
</reference>
<keyword evidence="1" id="KW-0808">Transferase</keyword>
<dbReference type="GO" id="GO:0016740">
    <property type="term" value="F:transferase activity"/>
    <property type="evidence" value="ECO:0007669"/>
    <property type="project" value="UniProtKB-KW"/>
</dbReference>
<dbReference type="Pfam" id="PF02515">
    <property type="entry name" value="CoA_transf_3"/>
    <property type="match status" value="1"/>
</dbReference>
<dbReference type="InterPro" id="IPR003673">
    <property type="entry name" value="CoA-Trfase_fam_III"/>
</dbReference>
<name>A0A292YHZ1_9BACL</name>
<accession>A0A292YHZ1</accession>
<dbReference type="Gene3D" id="3.30.1540.10">
    <property type="entry name" value="formyl-coa transferase, domain 3"/>
    <property type="match status" value="1"/>
</dbReference>
<dbReference type="InterPro" id="IPR050509">
    <property type="entry name" value="CoA-transferase_III"/>
</dbReference>
<gene>
    <name evidence="1" type="ORF">EFBL_0050</name>
</gene>
<dbReference type="RefSeq" id="WP_096180118.1">
    <property type="nucleotide sequence ID" value="NZ_BDUF01000003.1"/>
</dbReference>
<dbReference type="AlphaFoldDB" id="A0A292YHZ1"/>
<organism evidence="1 2">
    <name type="scientific">Effusibacillus lacus</name>
    <dbReference type="NCBI Taxonomy" id="1348429"/>
    <lineage>
        <taxon>Bacteria</taxon>
        <taxon>Bacillati</taxon>
        <taxon>Bacillota</taxon>
        <taxon>Bacilli</taxon>
        <taxon>Bacillales</taxon>
        <taxon>Alicyclobacillaceae</taxon>
        <taxon>Effusibacillus</taxon>
    </lineage>
</organism>
<proteinExistence type="predicted"/>
<dbReference type="PANTHER" id="PTHR48228">
    <property type="entry name" value="SUCCINYL-COA--D-CITRAMALATE COA-TRANSFERASE"/>
    <property type="match status" value="1"/>
</dbReference>
<dbReference type="InterPro" id="IPR023606">
    <property type="entry name" value="CoA-Trfase_III_dom_1_sf"/>
</dbReference>
<sequence>MEKQLSKQGQTGEQSQFLKGVRVVDFTRYLPGPFATLRLADMGAEVIKVEPPKTGDPSRFMSEQMGGTGLLFQANNRNKKSVTLDLKREAGRKLAFDLAAKADVVIEGFRPGVADALGIGYEALKQVRPDLIYCSLSGFGQTGPLRELGGHDLNYLALSGVLAQLKDLEGRPVQPSFQFADLIGGFAASEAILAALVKKSLTGEGSYLDIAMTDTLIGMMHTHVAYQLAMGYGHGVPILGGSLVCYRIYQTSDNRFVTLGALEKKFWENFCRAVGREEWIPAHFSRAADDNPVFAELRALFASRTLSAWSRFAIEVDCCMAPVLETAEMMDHPHVREKRLIPDQNTATALAPSLGQHTREVLENWLDASSEQIDRWEQEGIV</sequence>
<dbReference type="OrthoDB" id="9797653at2"/>
<protein>
    <submittedName>
        <fullName evidence="1">CoA transferase</fullName>
    </submittedName>
</protein>